<dbReference type="PROSITE" id="PS51257">
    <property type="entry name" value="PROKAR_LIPOPROTEIN"/>
    <property type="match status" value="1"/>
</dbReference>
<name>A0A221JZB8_9RHOB</name>
<evidence type="ECO:0000313" key="3">
    <source>
        <dbReference type="Proteomes" id="UP000199754"/>
    </source>
</evidence>
<dbReference type="Proteomes" id="UP000199754">
    <property type="component" value="Chromosome"/>
</dbReference>
<organism evidence="2 3">
    <name type="scientific">Pseudosulfitobacter pseudonitzschiae</name>
    <dbReference type="NCBI Taxonomy" id="1402135"/>
    <lineage>
        <taxon>Bacteria</taxon>
        <taxon>Pseudomonadati</taxon>
        <taxon>Pseudomonadota</taxon>
        <taxon>Alphaproteobacteria</taxon>
        <taxon>Rhodobacterales</taxon>
        <taxon>Roseobacteraceae</taxon>
        <taxon>Pseudosulfitobacter</taxon>
    </lineage>
</organism>
<keyword evidence="2" id="KW-0449">Lipoprotein</keyword>
<keyword evidence="1" id="KW-0732">Signal</keyword>
<protein>
    <submittedName>
        <fullName evidence="2">Lipoprotein</fullName>
    </submittedName>
</protein>
<sequence>MKLMRLITLLGLGAMVSACANIETATRNAPFEAAPAFAAAPVDTVPLVSADPPAAQPQGMTPAMHITAINVHVPQSLKVSEANRYYPSGDIVWREDPIGDRHAQVKAIFETALQRGAATMGSGHPVVLDITVSRFHALTEKARYTVGGVHSIAFDMQLRDAATGALIGAPHHVKADLKAFGGQQAINAESRGQTQKVRITAHLAEVLRQEMTRVEGFENPKLGFMQVVNKL</sequence>
<accession>A0A221JZB8</accession>
<dbReference type="KEGG" id="spse:SULPSESMR1_01258"/>
<keyword evidence="3" id="KW-1185">Reference proteome</keyword>
<dbReference type="EMBL" id="CP022415">
    <property type="protein sequence ID" value="ASM72079.1"/>
    <property type="molecule type" value="Genomic_DNA"/>
</dbReference>
<dbReference type="STRING" id="1402135.SAMN05444149_101544"/>
<dbReference type="InterPro" id="IPR046705">
    <property type="entry name" value="DUF6778"/>
</dbReference>
<gene>
    <name evidence="2" type="ORF">SULPSESMR1_01258</name>
</gene>
<dbReference type="Pfam" id="PF20569">
    <property type="entry name" value="DUF6778"/>
    <property type="match status" value="1"/>
</dbReference>
<feature type="chain" id="PRO_5012058559" evidence="1">
    <location>
        <begin position="21"/>
        <end position="231"/>
    </location>
</feature>
<reference evidence="2 3" key="1">
    <citation type="submission" date="2017-07" db="EMBL/GenBank/DDBJ databases">
        <title>Genome Sequence of Sulfitobacter pseudonitzschiae Strain SMR1 Isolated from a culture of the Diatom Skeletonema marinoi.</title>
        <authorList>
            <person name="Topel M."/>
            <person name="Pinder M.I.M."/>
            <person name="Johansson O.N."/>
            <person name="Kourtchenko O."/>
            <person name="Godhe A."/>
            <person name="Clarke A.K."/>
        </authorList>
    </citation>
    <scope>NUCLEOTIDE SEQUENCE [LARGE SCALE GENOMIC DNA]</scope>
    <source>
        <strain evidence="2 3">SMR1</strain>
    </source>
</reference>
<evidence type="ECO:0000313" key="2">
    <source>
        <dbReference type="EMBL" id="ASM72079.1"/>
    </source>
</evidence>
<dbReference type="RefSeq" id="WP_089420038.1">
    <property type="nucleotide sequence ID" value="NZ_CP022415.1"/>
</dbReference>
<dbReference type="AlphaFoldDB" id="A0A221JZB8"/>
<proteinExistence type="predicted"/>
<feature type="signal peptide" evidence="1">
    <location>
        <begin position="1"/>
        <end position="20"/>
    </location>
</feature>
<dbReference type="OrthoDB" id="7836640at2"/>
<evidence type="ECO:0000256" key="1">
    <source>
        <dbReference type="SAM" id="SignalP"/>
    </source>
</evidence>